<dbReference type="AlphaFoldDB" id="A0A8K0GZ29"/>
<dbReference type="FunFam" id="3.40.30.10:FF:000245">
    <property type="entry name" value="Thioredoxin"/>
    <property type="match status" value="1"/>
</dbReference>
<dbReference type="GO" id="GO:0009570">
    <property type="term" value="C:chloroplast stroma"/>
    <property type="evidence" value="ECO:0007669"/>
    <property type="project" value="InterPro"/>
</dbReference>
<comment type="caution">
    <text evidence="5">The sequence shown here is derived from an EMBL/GenBank/DDBJ whole genome shotgun (WGS) entry which is preliminary data.</text>
</comment>
<accession>A0A8K0GZ29</accession>
<evidence type="ECO:0000256" key="1">
    <source>
        <dbReference type="ARBA" id="ARBA00022982"/>
    </source>
</evidence>
<evidence type="ECO:0000313" key="6">
    <source>
        <dbReference type="Proteomes" id="UP000796880"/>
    </source>
</evidence>
<proteinExistence type="predicted"/>
<dbReference type="PANTHER" id="PTHR47192:SF3">
    <property type="entry name" value="THIOREDOXIN-LIKE 3-1, CHLOROPLASTIC"/>
    <property type="match status" value="1"/>
</dbReference>
<feature type="domain" description="Thioredoxin" evidence="4">
    <location>
        <begin position="56"/>
        <end position="179"/>
    </location>
</feature>
<keyword evidence="6" id="KW-1185">Reference proteome</keyword>
<dbReference type="Pfam" id="PF00085">
    <property type="entry name" value="Thioredoxin"/>
    <property type="match status" value="1"/>
</dbReference>
<dbReference type="InterPro" id="IPR044253">
    <property type="entry name" value="WCRKC1/2"/>
</dbReference>
<dbReference type="OrthoDB" id="2121326at2759"/>
<keyword evidence="2" id="KW-1015">Disulfide bond</keyword>
<organism evidence="5 6">
    <name type="scientific">Rhamnella rubrinervis</name>
    <dbReference type="NCBI Taxonomy" id="2594499"/>
    <lineage>
        <taxon>Eukaryota</taxon>
        <taxon>Viridiplantae</taxon>
        <taxon>Streptophyta</taxon>
        <taxon>Embryophyta</taxon>
        <taxon>Tracheophyta</taxon>
        <taxon>Spermatophyta</taxon>
        <taxon>Magnoliopsida</taxon>
        <taxon>eudicotyledons</taxon>
        <taxon>Gunneridae</taxon>
        <taxon>Pentapetalae</taxon>
        <taxon>rosids</taxon>
        <taxon>fabids</taxon>
        <taxon>Rosales</taxon>
        <taxon>Rhamnaceae</taxon>
        <taxon>rhamnoid group</taxon>
        <taxon>Rhamneae</taxon>
        <taxon>Rhamnella</taxon>
    </lineage>
</organism>
<reference evidence="5" key="1">
    <citation type="submission" date="2020-03" db="EMBL/GenBank/DDBJ databases">
        <title>A high-quality chromosome-level genome assembly of a woody plant with both climbing and erect habits, Rhamnella rubrinervis.</title>
        <authorList>
            <person name="Lu Z."/>
            <person name="Yang Y."/>
            <person name="Zhu X."/>
            <person name="Sun Y."/>
        </authorList>
    </citation>
    <scope>NUCLEOTIDE SEQUENCE</scope>
    <source>
        <strain evidence="5">BYM</strain>
        <tissue evidence="5">Leaf</tissue>
    </source>
</reference>
<protein>
    <recommendedName>
        <fullName evidence="4">Thioredoxin domain-containing protein</fullName>
    </recommendedName>
</protein>
<keyword evidence="1" id="KW-0249">Electron transport</keyword>
<gene>
    <name evidence="5" type="ORF">FNV43_RR16575</name>
</gene>
<dbReference type="InterPro" id="IPR013766">
    <property type="entry name" value="Thioredoxin_domain"/>
</dbReference>
<keyword evidence="3" id="KW-0676">Redox-active center</keyword>
<dbReference type="CDD" id="cd02947">
    <property type="entry name" value="TRX_family"/>
    <property type="match status" value="1"/>
</dbReference>
<dbReference type="InterPro" id="IPR036249">
    <property type="entry name" value="Thioredoxin-like_sf"/>
</dbReference>
<sequence length="179" mass="20999">MSVLSANSHILCREIYQRDHNQLFWSGGNTFFLPKTSGFPLDQRNRDYKKISRRDLKVDAFWPDLSRPTVVEMEPINDCDHLDQILSHAQQLSQPILIDWMANWCRKCIYLKPKLEKLAAEYDTKLKFYYVDVNKVPQALVKRGSISLWKDGEMKAEVIGGHKAWLVIDEVREMIQKFV</sequence>
<evidence type="ECO:0000256" key="2">
    <source>
        <dbReference type="ARBA" id="ARBA00023157"/>
    </source>
</evidence>
<keyword evidence="1" id="KW-0813">Transport</keyword>
<dbReference type="PANTHER" id="PTHR47192">
    <property type="entry name" value="THIOREDOXIN-LIKE 3-2, CHLOROPLASTIC"/>
    <property type="match status" value="1"/>
</dbReference>
<dbReference type="Proteomes" id="UP000796880">
    <property type="component" value="Unassembled WGS sequence"/>
</dbReference>
<dbReference type="Gene3D" id="3.40.30.10">
    <property type="entry name" value="Glutaredoxin"/>
    <property type="match status" value="1"/>
</dbReference>
<dbReference type="PROSITE" id="PS51352">
    <property type="entry name" value="THIOREDOXIN_2"/>
    <property type="match status" value="1"/>
</dbReference>
<evidence type="ECO:0000256" key="3">
    <source>
        <dbReference type="ARBA" id="ARBA00023284"/>
    </source>
</evidence>
<dbReference type="SUPFAM" id="SSF52833">
    <property type="entry name" value="Thioredoxin-like"/>
    <property type="match status" value="1"/>
</dbReference>
<evidence type="ECO:0000259" key="4">
    <source>
        <dbReference type="PROSITE" id="PS51352"/>
    </source>
</evidence>
<evidence type="ECO:0000313" key="5">
    <source>
        <dbReference type="EMBL" id="KAF3442659.1"/>
    </source>
</evidence>
<dbReference type="EMBL" id="VOIH02000007">
    <property type="protein sequence ID" value="KAF3442659.1"/>
    <property type="molecule type" value="Genomic_DNA"/>
</dbReference>
<name>A0A8K0GZ29_9ROSA</name>